<keyword evidence="1" id="KW-1015">Disulfide bond</keyword>
<protein>
    <submittedName>
        <fullName evidence="6">Putative serine protease</fullName>
    </submittedName>
</protein>
<gene>
    <name evidence="6" type="ORF">OBRU01_02027</name>
</gene>
<dbReference type="STRING" id="104452.A0A0L7LSL6"/>
<dbReference type="InterPro" id="IPR051487">
    <property type="entry name" value="Ser/Thr_Proteases_Immune/Dev"/>
</dbReference>
<evidence type="ECO:0000256" key="3">
    <source>
        <dbReference type="SAM" id="MobiDB-lite"/>
    </source>
</evidence>
<name>A0A0L7LSL6_OPEBR</name>
<keyword evidence="6" id="KW-0645">Protease</keyword>
<dbReference type="EMBL" id="JTDY01000170">
    <property type="protein sequence ID" value="KOB78468.1"/>
    <property type="molecule type" value="Genomic_DNA"/>
</dbReference>
<dbReference type="InterPro" id="IPR001254">
    <property type="entry name" value="Trypsin_dom"/>
</dbReference>
<dbReference type="SMART" id="SM00020">
    <property type="entry name" value="Tryp_SPc"/>
    <property type="match status" value="1"/>
</dbReference>
<feature type="chain" id="PRO_5005573694" evidence="4">
    <location>
        <begin position="18"/>
        <end position="487"/>
    </location>
</feature>
<keyword evidence="6" id="KW-0378">Hydrolase</keyword>
<dbReference type="PANTHER" id="PTHR24256">
    <property type="entry name" value="TRYPTASE-RELATED"/>
    <property type="match status" value="1"/>
</dbReference>
<dbReference type="InterPro" id="IPR009003">
    <property type="entry name" value="Peptidase_S1_PA"/>
</dbReference>
<evidence type="ECO:0000259" key="5">
    <source>
        <dbReference type="PROSITE" id="PS50240"/>
    </source>
</evidence>
<dbReference type="InterPro" id="IPR041515">
    <property type="entry name" value="PPAF-2-like_Clip"/>
</dbReference>
<dbReference type="Gene3D" id="2.40.10.10">
    <property type="entry name" value="Trypsin-like serine proteases"/>
    <property type="match status" value="2"/>
</dbReference>
<feature type="region of interest" description="Disordered" evidence="3">
    <location>
        <begin position="36"/>
        <end position="59"/>
    </location>
</feature>
<dbReference type="CDD" id="cd00190">
    <property type="entry name" value="Tryp_SPc"/>
    <property type="match status" value="1"/>
</dbReference>
<evidence type="ECO:0000256" key="2">
    <source>
        <dbReference type="ARBA" id="ARBA00024195"/>
    </source>
</evidence>
<feature type="signal peptide" evidence="4">
    <location>
        <begin position="1"/>
        <end position="17"/>
    </location>
</feature>
<dbReference type="GO" id="GO:0006508">
    <property type="term" value="P:proteolysis"/>
    <property type="evidence" value="ECO:0007669"/>
    <property type="project" value="UniProtKB-KW"/>
</dbReference>
<evidence type="ECO:0000256" key="1">
    <source>
        <dbReference type="ARBA" id="ARBA00023157"/>
    </source>
</evidence>
<dbReference type="GO" id="GO:0004252">
    <property type="term" value="F:serine-type endopeptidase activity"/>
    <property type="evidence" value="ECO:0007669"/>
    <property type="project" value="InterPro"/>
</dbReference>
<evidence type="ECO:0000256" key="4">
    <source>
        <dbReference type="SAM" id="SignalP"/>
    </source>
</evidence>
<keyword evidence="4" id="KW-0732">Signal</keyword>
<dbReference type="Pfam" id="PF18322">
    <property type="entry name" value="CLIP_1"/>
    <property type="match status" value="1"/>
</dbReference>
<organism evidence="6 7">
    <name type="scientific">Operophtera brumata</name>
    <name type="common">Winter moth</name>
    <name type="synonym">Phalaena brumata</name>
    <dbReference type="NCBI Taxonomy" id="104452"/>
    <lineage>
        <taxon>Eukaryota</taxon>
        <taxon>Metazoa</taxon>
        <taxon>Ecdysozoa</taxon>
        <taxon>Arthropoda</taxon>
        <taxon>Hexapoda</taxon>
        <taxon>Insecta</taxon>
        <taxon>Pterygota</taxon>
        <taxon>Neoptera</taxon>
        <taxon>Endopterygota</taxon>
        <taxon>Lepidoptera</taxon>
        <taxon>Glossata</taxon>
        <taxon>Ditrysia</taxon>
        <taxon>Geometroidea</taxon>
        <taxon>Geometridae</taxon>
        <taxon>Larentiinae</taxon>
        <taxon>Operophtera</taxon>
    </lineage>
</organism>
<evidence type="ECO:0000313" key="6">
    <source>
        <dbReference type="EMBL" id="KOB78468.1"/>
    </source>
</evidence>
<reference evidence="6 7" key="1">
    <citation type="journal article" date="2015" name="Genome Biol. Evol.">
        <title>The genome of winter moth (Operophtera brumata) provides a genomic perspective on sexual dimorphism and phenology.</title>
        <authorList>
            <person name="Derks M.F."/>
            <person name="Smit S."/>
            <person name="Salis L."/>
            <person name="Schijlen E."/>
            <person name="Bossers A."/>
            <person name="Mateman C."/>
            <person name="Pijl A.S."/>
            <person name="de Ridder D."/>
            <person name="Groenen M.A."/>
            <person name="Visser M.E."/>
            <person name="Megens H.J."/>
        </authorList>
    </citation>
    <scope>NUCLEOTIDE SEQUENCE [LARGE SCALE GENOMIC DNA]</scope>
    <source>
        <strain evidence="6">WM2013NL</strain>
        <tissue evidence="6">Head and thorax</tissue>
    </source>
</reference>
<comment type="caution">
    <text evidence="6">The sequence shown here is derived from an EMBL/GenBank/DDBJ whole genome shotgun (WGS) entry which is preliminary data.</text>
</comment>
<dbReference type="SUPFAM" id="SSF50494">
    <property type="entry name" value="Trypsin-like serine proteases"/>
    <property type="match status" value="1"/>
</dbReference>
<evidence type="ECO:0000313" key="7">
    <source>
        <dbReference type="Proteomes" id="UP000037510"/>
    </source>
</evidence>
<keyword evidence="7" id="KW-1185">Reference proteome</keyword>
<accession>A0A0L7LSL6</accession>
<comment type="similarity">
    <text evidence="2">Belongs to the peptidase S1 family. CLIP subfamily.</text>
</comment>
<feature type="domain" description="Peptidase S1" evidence="5">
    <location>
        <begin position="269"/>
        <end position="484"/>
    </location>
</feature>
<dbReference type="AlphaFoldDB" id="A0A0L7LSL6"/>
<sequence>MCLWLLTACLGMLPANPSPIILVPAVPAPILIPTAAPTTTTTTTTRAPMPGNMTIPMPPGNMTMPMPPGNMTMPMPPGSMTVPPAPTTAPTAAPTAAPTTAATAATTGGEASDLLLCNNPDVVCVINPDEIVAGSLPIDPRLGTTPASSAALQVPPITGYSAQIPSYDTAVRFPRQKRRVTAEFSINDPLIRMIRNRRGHSIHKRQACQCVPAGTCVKTATNYGAGMIDIRIVTPTAQCPAGQEYCCTGTSTATSIACGTLQTVPSTGVTPGAGQANYGEFPWQVNFQLFYSPSESTFHAIILTKQNDYLAGGVLINSLNVITVRLGEWDAAGTYEPIPFQEYTVQRVFSHPSYNPNTLQYDITVLRLSSAVPFTPSTGAIDVPIVAPATCQSQLQAARLGTGYVLDTTSFVCAGGEAAKDSCTVLKIGFVFQGDGGSGLVCQVNGQWVVVGLVSWGLGCANANVPAAYVNVAGLLPWIQQQVATAA</sequence>
<dbReference type="InterPro" id="IPR043504">
    <property type="entry name" value="Peptidase_S1_PA_chymotrypsin"/>
</dbReference>
<proteinExistence type="inferred from homology"/>
<dbReference type="Pfam" id="PF00089">
    <property type="entry name" value="Trypsin"/>
    <property type="match status" value="1"/>
</dbReference>
<dbReference type="PROSITE" id="PS50240">
    <property type="entry name" value="TRYPSIN_DOM"/>
    <property type="match status" value="1"/>
</dbReference>
<dbReference type="Proteomes" id="UP000037510">
    <property type="component" value="Unassembled WGS sequence"/>
</dbReference>